<keyword evidence="2" id="KW-1185">Reference proteome</keyword>
<evidence type="ECO:0000313" key="2">
    <source>
        <dbReference type="Proteomes" id="UP001500392"/>
    </source>
</evidence>
<accession>A0ABP7WEC6</accession>
<comment type="caution">
    <text evidence="1">The sequence shown here is derived from an EMBL/GenBank/DDBJ whole genome shotgun (WGS) entry which is preliminary data.</text>
</comment>
<protein>
    <submittedName>
        <fullName evidence="1">Uncharacterized protein</fullName>
    </submittedName>
</protein>
<proteinExistence type="predicted"/>
<reference evidence="2" key="1">
    <citation type="journal article" date="2019" name="Int. J. Syst. Evol. Microbiol.">
        <title>The Global Catalogue of Microorganisms (GCM) 10K type strain sequencing project: providing services to taxonomists for standard genome sequencing and annotation.</title>
        <authorList>
            <consortium name="The Broad Institute Genomics Platform"/>
            <consortium name="The Broad Institute Genome Sequencing Center for Infectious Disease"/>
            <person name="Wu L."/>
            <person name="Ma J."/>
        </authorList>
    </citation>
    <scope>NUCLEOTIDE SEQUENCE [LARGE SCALE GENOMIC DNA]</scope>
    <source>
        <strain evidence="2">JCM 17304</strain>
    </source>
</reference>
<dbReference type="Proteomes" id="UP001500392">
    <property type="component" value="Unassembled WGS sequence"/>
</dbReference>
<sequence>MNQAMLRNLTSDELERHLWITEPYSPAHNALLTVLDANDKPNEDLDFDRVEDALADINIDAEKMLLSVKSLLEQCTEICGDIKHSTTRIQCELDL</sequence>
<evidence type="ECO:0000313" key="1">
    <source>
        <dbReference type="EMBL" id="GAA4087249.1"/>
    </source>
</evidence>
<dbReference type="EMBL" id="BAABDM010000001">
    <property type="protein sequence ID" value="GAA4087249.1"/>
    <property type="molecule type" value="Genomic_DNA"/>
</dbReference>
<dbReference type="RefSeq" id="WP_344932494.1">
    <property type="nucleotide sequence ID" value="NZ_BAABDM010000001.1"/>
</dbReference>
<gene>
    <name evidence="1" type="ORF">GCM10022414_07510</name>
</gene>
<name>A0ABP7WEC6_9GAMM</name>
<organism evidence="1 2">
    <name type="scientific">Zhongshania borealis</name>
    <dbReference type="NCBI Taxonomy" id="889488"/>
    <lineage>
        <taxon>Bacteria</taxon>
        <taxon>Pseudomonadati</taxon>
        <taxon>Pseudomonadota</taxon>
        <taxon>Gammaproteobacteria</taxon>
        <taxon>Cellvibrionales</taxon>
        <taxon>Spongiibacteraceae</taxon>
        <taxon>Zhongshania</taxon>
    </lineage>
</organism>